<dbReference type="OrthoDB" id="4014363at2"/>
<dbReference type="STRING" id="198616.SAMN05216193_107209"/>
<protein>
    <recommendedName>
        <fullName evidence="3">DUF2817 domain-containing protein</fullName>
    </recommendedName>
</protein>
<accession>A0A1H0GJ11</accession>
<gene>
    <name evidence="1" type="ORF">SAMN05216193_107209</name>
</gene>
<dbReference type="RefSeq" id="WP_084312560.1">
    <property type="nucleotide sequence ID" value="NZ_FNIJ01000007.1"/>
</dbReference>
<dbReference type="Proteomes" id="UP000242957">
    <property type="component" value="Unassembled WGS sequence"/>
</dbReference>
<reference evidence="2" key="1">
    <citation type="submission" date="2016-10" db="EMBL/GenBank/DDBJ databases">
        <authorList>
            <person name="Varghese N."/>
            <person name="Submissions S."/>
        </authorList>
    </citation>
    <scope>NUCLEOTIDE SEQUENCE [LARGE SCALE GENOMIC DNA]</scope>
    <source>
        <strain evidence="2">JCM 21621</strain>
    </source>
</reference>
<dbReference type="AlphaFoldDB" id="A0A1H0GJ11"/>
<evidence type="ECO:0000313" key="2">
    <source>
        <dbReference type="Proteomes" id="UP000242957"/>
    </source>
</evidence>
<dbReference type="CDD" id="cd06233">
    <property type="entry name" value="M14-like"/>
    <property type="match status" value="1"/>
</dbReference>
<evidence type="ECO:0000313" key="1">
    <source>
        <dbReference type="EMBL" id="SDO06864.1"/>
    </source>
</evidence>
<dbReference type="SUPFAM" id="SSF53187">
    <property type="entry name" value="Zn-dependent exopeptidases"/>
    <property type="match status" value="1"/>
</dbReference>
<organism evidence="1 2">
    <name type="scientific">Pseudomonas jinjuensis</name>
    <dbReference type="NCBI Taxonomy" id="198616"/>
    <lineage>
        <taxon>Bacteria</taxon>
        <taxon>Pseudomonadati</taxon>
        <taxon>Pseudomonadota</taxon>
        <taxon>Gammaproteobacteria</taxon>
        <taxon>Pseudomonadales</taxon>
        <taxon>Pseudomonadaceae</taxon>
        <taxon>Pseudomonas</taxon>
    </lineage>
</organism>
<dbReference type="InterPro" id="IPR021259">
    <property type="entry name" value="DUF2817"/>
</dbReference>
<keyword evidence="2" id="KW-1185">Reference proteome</keyword>
<dbReference type="EMBL" id="FNIJ01000007">
    <property type="protein sequence ID" value="SDO06864.1"/>
    <property type="molecule type" value="Genomic_DNA"/>
</dbReference>
<proteinExistence type="predicted"/>
<evidence type="ECO:0008006" key="3">
    <source>
        <dbReference type="Google" id="ProtNLM"/>
    </source>
</evidence>
<name>A0A1H0GJ11_9PSED</name>
<dbReference type="Gene3D" id="3.40.630.10">
    <property type="entry name" value="Zn peptidases"/>
    <property type="match status" value="1"/>
</dbReference>
<dbReference type="Pfam" id="PF10994">
    <property type="entry name" value="DUF2817"/>
    <property type="match status" value="1"/>
</dbReference>
<sequence length="391" mass="43062">MHPAFPDQAGFPVQRERFLAAAAAAGARLQEYRHPLRGPCGEVLATDVAVLGDPEAPRVLVALSGTHGVEGFYGSDCQSRWLRELAGRPLPAGVAVVMVHLINPWGTAWGRRVNEDNIDLNRNYLDFSQPLPSNDAYTALHDIYACTQLDGPERQRVDARLAELIGSRGWPALMSIVEAGQYRFPDGLFYGGQAPAWSNGTLHRILQEHVAHAQVALCFDLHSGAGEYGHAMLMSITREAHPGLADARALYGPWLYTLLTGADSSNARVAATATGYTSQALVDALPHVHLLPFVIECGTYPEEDIHAYLRNDHWLHLHGDPGDCVGRRIKRELLEQFYPADPDWREVVWLRTRQVWERALAALPRIGRPEPAGPQISQPSIGPSSRNCCKC</sequence>